<keyword evidence="4" id="KW-0676">Redox-active center</keyword>
<dbReference type="GO" id="GO:0045454">
    <property type="term" value="P:cell redox homeostasis"/>
    <property type="evidence" value="ECO:0007669"/>
    <property type="project" value="TreeGrafter"/>
</dbReference>
<evidence type="ECO:0000259" key="5">
    <source>
        <dbReference type="PROSITE" id="PS51352"/>
    </source>
</evidence>
<dbReference type="CDD" id="cd02947">
    <property type="entry name" value="TRX_family"/>
    <property type="match status" value="1"/>
</dbReference>
<comment type="caution">
    <text evidence="6">The sequence shown here is derived from an EMBL/GenBank/DDBJ whole genome shotgun (WGS) entry which is preliminary data.</text>
</comment>
<evidence type="ECO:0000256" key="4">
    <source>
        <dbReference type="ARBA" id="ARBA00023284"/>
    </source>
</evidence>
<dbReference type="PANTHER" id="PTHR45663:SF11">
    <property type="entry name" value="GEO12009P1"/>
    <property type="match status" value="1"/>
</dbReference>
<evidence type="ECO:0000313" key="6">
    <source>
        <dbReference type="EMBL" id="KAA0969656.1"/>
    </source>
</evidence>
<keyword evidence="7" id="KW-1185">Reference proteome</keyword>
<reference evidence="6 7" key="1">
    <citation type="submission" date="2019-08" db="EMBL/GenBank/DDBJ databases">
        <title>Aureimonas fodiniaquatilis sp. nov., isolated from a coal mine wastewater.</title>
        <authorList>
            <person name="Kim W."/>
        </authorList>
    </citation>
    <scope>NUCLEOTIDE SEQUENCE [LARGE SCALE GENOMIC DNA]</scope>
    <source>
        <strain evidence="6 7">CAU 1482</strain>
    </source>
</reference>
<dbReference type="SUPFAM" id="SSF52833">
    <property type="entry name" value="Thioredoxin-like"/>
    <property type="match status" value="1"/>
</dbReference>
<dbReference type="GO" id="GO:0006950">
    <property type="term" value="P:response to stress"/>
    <property type="evidence" value="ECO:0007669"/>
    <property type="project" value="UniProtKB-ARBA"/>
</dbReference>
<dbReference type="InterPro" id="IPR036249">
    <property type="entry name" value="Thioredoxin-like_sf"/>
</dbReference>
<evidence type="ECO:0000256" key="3">
    <source>
        <dbReference type="ARBA" id="ARBA00023157"/>
    </source>
</evidence>
<evidence type="ECO:0000313" key="7">
    <source>
        <dbReference type="Proteomes" id="UP000324738"/>
    </source>
</evidence>
<dbReference type="Pfam" id="PF00085">
    <property type="entry name" value="Thioredoxin"/>
    <property type="match status" value="1"/>
</dbReference>
<protein>
    <submittedName>
        <fullName evidence="6">Co-chaperone YbbN</fullName>
    </submittedName>
</protein>
<evidence type="ECO:0000256" key="1">
    <source>
        <dbReference type="ARBA" id="ARBA00022448"/>
    </source>
</evidence>
<dbReference type="PROSITE" id="PS00194">
    <property type="entry name" value="THIOREDOXIN_1"/>
    <property type="match status" value="1"/>
</dbReference>
<evidence type="ECO:0000256" key="2">
    <source>
        <dbReference type="ARBA" id="ARBA00022982"/>
    </source>
</evidence>
<dbReference type="AlphaFoldDB" id="A0A5B0DT55"/>
<dbReference type="Pfam" id="PF14561">
    <property type="entry name" value="TPR_20"/>
    <property type="match status" value="1"/>
</dbReference>
<feature type="domain" description="Thioredoxin" evidence="5">
    <location>
        <begin position="21"/>
        <end position="139"/>
    </location>
</feature>
<proteinExistence type="predicted"/>
<dbReference type="PRINTS" id="PR00421">
    <property type="entry name" value="THIOREDOXIN"/>
</dbReference>
<organism evidence="6 7">
    <name type="scientific">Aureimonas fodinaquatilis</name>
    <dbReference type="NCBI Taxonomy" id="2565783"/>
    <lineage>
        <taxon>Bacteria</taxon>
        <taxon>Pseudomonadati</taxon>
        <taxon>Pseudomonadota</taxon>
        <taxon>Alphaproteobacteria</taxon>
        <taxon>Hyphomicrobiales</taxon>
        <taxon>Aurantimonadaceae</taxon>
        <taxon>Aureimonas</taxon>
    </lineage>
</organism>
<dbReference type="Proteomes" id="UP000324738">
    <property type="component" value="Unassembled WGS sequence"/>
</dbReference>
<dbReference type="PANTHER" id="PTHR45663">
    <property type="entry name" value="GEO12009P1"/>
    <property type="match status" value="1"/>
</dbReference>
<dbReference type="InterPro" id="IPR011990">
    <property type="entry name" value="TPR-like_helical_dom_sf"/>
</dbReference>
<keyword evidence="3" id="KW-1015">Disulfide bond</keyword>
<dbReference type="GO" id="GO:0015035">
    <property type="term" value="F:protein-disulfide reductase activity"/>
    <property type="evidence" value="ECO:0007669"/>
    <property type="project" value="TreeGrafter"/>
</dbReference>
<keyword evidence="2" id="KW-0249">Electron transport</keyword>
<dbReference type="PROSITE" id="PS51352">
    <property type="entry name" value="THIOREDOXIN_2"/>
    <property type="match status" value="1"/>
</dbReference>
<dbReference type="OrthoDB" id="9790390at2"/>
<sequence>MTSNPYASGNSGYGAQSLTSSAGAPATPSQELIKDTTTATFAEDVIRESHTQPVILDVWAPWCGPCKQLAPALEKAVLAAGGRVKLVKVNIDEHPAIAQPLGVQSIPAVFVFVAGRAVDGFMGAMPDSEVAAFVDKIAKTVKDPMSDALDRAASLMAEGDMESAAQLFSGLLQHDPKNAVAAAGLAECYMASGLVEETQALLDQFLPEVRDHELLASVRTRLKLKAELAALGDADELDARLLANPDDHQARFDLALIAQAKGDRAAAAEGLLAIIQRDRSFDDDGARRKLLEFFEAWGAADPVTKDARRRLSSLLFS</sequence>
<accession>A0A5B0DT55</accession>
<dbReference type="EMBL" id="VTWH01000003">
    <property type="protein sequence ID" value="KAA0969656.1"/>
    <property type="molecule type" value="Genomic_DNA"/>
</dbReference>
<keyword evidence="1" id="KW-0813">Transport</keyword>
<dbReference type="InterPro" id="IPR017937">
    <property type="entry name" value="Thioredoxin_CS"/>
</dbReference>
<dbReference type="Pfam" id="PF14559">
    <property type="entry name" value="TPR_19"/>
    <property type="match status" value="1"/>
</dbReference>
<dbReference type="GO" id="GO:0005829">
    <property type="term" value="C:cytosol"/>
    <property type="evidence" value="ECO:0007669"/>
    <property type="project" value="TreeGrafter"/>
</dbReference>
<name>A0A5B0DT55_9HYPH</name>
<gene>
    <name evidence="6" type="ORF">FPY71_14130</name>
</gene>
<dbReference type="Gene3D" id="3.40.30.10">
    <property type="entry name" value="Glutaredoxin"/>
    <property type="match status" value="1"/>
</dbReference>
<dbReference type="InterPro" id="IPR013766">
    <property type="entry name" value="Thioredoxin_domain"/>
</dbReference>
<dbReference type="RefSeq" id="WP_149300940.1">
    <property type="nucleotide sequence ID" value="NZ_VTWH01000003.1"/>
</dbReference>
<dbReference type="Gene3D" id="1.25.40.10">
    <property type="entry name" value="Tetratricopeptide repeat domain"/>
    <property type="match status" value="2"/>
</dbReference>
<dbReference type="SUPFAM" id="SSF48452">
    <property type="entry name" value="TPR-like"/>
    <property type="match status" value="1"/>
</dbReference>